<dbReference type="SUPFAM" id="SSF50494">
    <property type="entry name" value="Trypsin-like serine proteases"/>
    <property type="match status" value="1"/>
</dbReference>
<dbReference type="EMBL" id="RCTY01000037">
    <property type="protein sequence ID" value="ROU06094.1"/>
    <property type="molecule type" value="Genomic_DNA"/>
</dbReference>
<dbReference type="InterPro" id="IPR009003">
    <property type="entry name" value="Peptidase_S1_PA"/>
</dbReference>
<evidence type="ECO:0000313" key="2">
    <source>
        <dbReference type="EMBL" id="ROU06094.1"/>
    </source>
</evidence>
<comment type="caution">
    <text evidence="2">The sequence shown here is derived from an EMBL/GenBank/DDBJ whole genome shotgun (WGS) entry which is preliminary data.</text>
</comment>
<organism evidence="2 3">
    <name type="scientific">Lysobacter enzymogenes</name>
    <dbReference type="NCBI Taxonomy" id="69"/>
    <lineage>
        <taxon>Bacteria</taxon>
        <taxon>Pseudomonadati</taxon>
        <taxon>Pseudomonadota</taxon>
        <taxon>Gammaproteobacteria</taxon>
        <taxon>Lysobacterales</taxon>
        <taxon>Lysobacteraceae</taxon>
        <taxon>Lysobacter</taxon>
    </lineage>
</organism>
<dbReference type="GO" id="GO:0006508">
    <property type="term" value="P:proteolysis"/>
    <property type="evidence" value="ECO:0007669"/>
    <property type="project" value="UniProtKB-KW"/>
</dbReference>
<dbReference type="Proteomes" id="UP000275910">
    <property type="component" value="Unassembled WGS sequence"/>
</dbReference>
<sequence>MKSRNPIFLQLAVAVSAALAAQAFAAQPAHRSMGPAPVTAAPQARALGDAQWASQSKRPARRVVELAAPGKAALDKFKTQRSTAGAGERKALEIGLGRKVERSRIELGALPWEAQADGSRAARFVVGSAGAKALRARLALTAAPGADPAAASLRFAGDDGRIFAESGAAFAGAKAGWTPIVAGDSMTIEIQLPKGADPESYRLNVPMLSHLVFDPASDRRGPGKAFDDIGSSGDCEQDVVCRANPTPGFLAASSAVAHIAITGDEGDTAWCTGTLLNNDKSPKRSLFWTAAHCVSDQAEANSFVTYWFFEASACDNDTASPRTVVLSGGSKLLFRNAKRDTALLELKAAPPTGAYYAGWSSYPIDVLGSPAEAIHHPSGDLKKYSLAQVAALATSRYGLAPLTEVHWTGSGVTEGGSSGSGLFTVDAAGNYLLRGGLYGGPSYCGVPEVDKKDYYSQFSTAWPKIAKYFGP</sequence>
<dbReference type="RefSeq" id="WP_123648268.1">
    <property type="nucleotide sequence ID" value="NZ_RCTY01000037.1"/>
</dbReference>
<evidence type="ECO:0000256" key="1">
    <source>
        <dbReference type="SAM" id="SignalP"/>
    </source>
</evidence>
<dbReference type="Pfam" id="PF13365">
    <property type="entry name" value="Trypsin_2"/>
    <property type="match status" value="1"/>
</dbReference>
<accession>A0A3N2RFC4</accession>
<name>A0A3N2RFC4_LYSEN</name>
<proteinExistence type="predicted"/>
<keyword evidence="1" id="KW-0732">Signal</keyword>
<feature type="signal peptide" evidence="1">
    <location>
        <begin position="1"/>
        <end position="25"/>
    </location>
</feature>
<gene>
    <name evidence="2" type="ORF">D9T17_15505</name>
</gene>
<dbReference type="InterPro" id="IPR043504">
    <property type="entry name" value="Peptidase_S1_PA_chymotrypsin"/>
</dbReference>
<dbReference type="GO" id="GO:0008233">
    <property type="term" value="F:peptidase activity"/>
    <property type="evidence" value="ECO:0007669"/>
    <property type="project" value="UniProtKB-KW"/>
</dbReference>
<dbReference type="Gene3D" id="2.40.10.10">
    <property type="entry name" value="Trypsin-like serine proteases"/>
    <property type="match status" value="2"/>
</dbReference>
<keyword evidence="2" id="KW-0645">Protease</keyword>
<dbReference type="AlphaFoldDB" id="A0A3N2RFC4"/>
<reference evidence="2 3" key="1">
    <citation type="submission" date="2018-10" db="EMBL/GenBank/DDBJ databases">
        <title>The genome of Lysobacter enzymogenes OH11.</title>
        <authorList>
            <person name="Liu F."/>
            <person name="Zhao Y."/>
            <person name="Qian G."/>
            <person name="Chen Y."/>
            <person name="Xu H."/>
        </authorList>
    </citation>
    <scope>NUCLEOTIDE SEQUENCE [LARGE SCALE GENOMIC DNA]</scope>
    <source>
        <strain evidence="2 3">OH11</strain>
    </source>
</reference>
<dbReference type="PANTHER" id="PTHR36234:SF5">
    <property type="entry name" value="LYSYL ENDOPEPTIDASE"/>
    <property type="match status" value="1"/>
</dbReference>
<keyword evidence="2" id="KW-0378">Hydrolase</keyword>
<evidence type="ECO:0000313" key="3">
    <source>
        <dbReference type="Proteomes" id="UP000275910"/>
    </source>
</evidence>
<protein>
    <submittedName>
        <fullName evidence="2">Serine protease</fullName>
    </submittedName>
</protein>
<feature type="chain" id="PRO_5018323102" evidence="1">
    <location>
        <begin position="26"/>
        <end position="471"/>
    </location>
</feature>
<dbReference type="PANTHER" id="PTHR36234">
    <property type="entry name" value="LYSYL ENDOPEPTIDASE"/>
    <property type="match status" value="1"/>
</dbReference>